<sequence>MIRSDKLDILSTVQALGIKMSSKVWWNNPIVWIYERSSCITFLDEDKARDYCIRSKQKREELRHHQPSQNCVNIHITCMIKGIYVYFLLSGPYLMKAFSYSS</sequence>
<evidence type="ECO:0000313" key="2">
    <source>
        <dbReference type="Proteomes" id="UP000276215"/>
    </source>
</evidence>
<keyword evidence="2" id="KW-1185">Reference proteome</keyword>
<evidence type="ECO:0000313" key="1">
    <source>
        <dbReference type="EMBL" id="RPA98539.1"/>
    </source>
</evidence>
<gene>
    <name evidence="1" type="ORF">L873DRAFT_1034262</name>
</gene>
<protein>
    <submittedName>
        <fullName evidence="1">Uncharacterized protein</fullName>
    </submittedName>
</protein>
<dbReference type="Proteomes" id="UP000276215">
    <property type="component" value="Unassembled WGS sequence"/>
</dbReference>
<organism evidence="1 2">
    <name type="scientific">Choiromyces venosus 120613-1</name>
    <dbReference type="NCBI Taxonomy" id="1336337"/>
    <lineage>
        <taxon>Eukaryota</taxon>
        <taxon>Fungi</taxon>
        <taxon>Dikarya</taxon>
        <taxon>Ascomycota</taxon>
        <taxon>Pezizomycotina</taxon>
        <taxon>Pezizomycetes</taxon>
        <taxon>Pezizales</taxon>
        <taxon>Tuberaceae</taxon>
        <taxon>Choiromyces</taxon>
    </lineage>
</organism>
<dbReference type="EMBL" id="ML120395">
    <property type="protein sequence ID" value="RPA98539.1"/>
    <property type="molecule type" value="Genomic_DNA"/>
</dbReference>
<reference evidence="1 2" key="1">
    <citation type="journal article" date="2018" name="Nat. Ecol. Evol.">
        <title>Pezizomycetes genomes reveal the molecular basis of ectomycorrhizal truffle lifestyle.</title>
        <authorList>
            <person name="Murat C."/>
            <person name="Payen T."/>
            <person name="Noel B."/>
            <person name="Kuo A."/>
            <person name="Morin E."/>
            <person name="Chen J."/>
            <person name="Kohler A."/>
            <person name="Krizsan K."/>
            <person name="Balestrini R."/>
            <person name="Da Silva C."/>
            <person name="Montanini B."/>
            <person name="Hainaut M."/>
            <person name="Levati E."/>
            <person name="Barry K.W."/>
            <person name="Belfiori B."/>
            <person name="Cichocki N."/>
            <person name="Clum A."/>
            <person name="Dockter R.B."/>
            <person name="Fauchery L."/>
            <person name="Guy J."/>
            <person name="Iotti M."/>
            <person name="Le Tacon F."/>
            <person name="Lindquist E.A."/>
            <person name="Lipzen A."/>
            <person name="Malagnac F."/>
            <person name="Mello A."/>
            <person name="Molinier V."/>
            <person name="Miyauchi S."/>
            <person name="Poulain J."/>
            <person name="Riccioni C."/>
            <person name="Rubini A."/>
            <person name="Sitrit Y."/>
            <person name="Splivallo R."/>
            <person name="Traeger S."/>
            <person name="Wang M."/>
            <person name="Zifcakova L."/>
            <person name="Wipf D."/>
            <person name="Zambonelli A."/>
            <person name="Paolocci F."/>
            <person name="Nowrousian M."/>
            <person name="Ottonello S."/>
            <person name="Baldrian P."/>
            <person name="Spatafora J.W."/>
            <person name="Henrissat B."/>
            <person name="Nagy L.G."/>
            <person name="Aury J.M."/>
            <person name="Wincker P."/>
            <person name="Grigoriev I.V."/>
            <person name="Bonfante P."/>
            <person name="Martin F.M."/>
        </authorList>
    </citation>
    <scope>NUCLEOTIDE SEQUENCE [LARGE SCALE GENOMIC DNA]</scope>
    <source>
        <strain evidence="1 2">120613-1</strain>
    </source>
</reference>
<proteinExistence type="predicted"/>
<accession>A0A3N4JJV8</accession>
<name>A0A3N4JJV8_9PEZI</name>
<dbReference type="AlphaFoldDB" id="A0A3N4JJV8"/>